<evidence type="ECO:0000313" key="1">
    <source>
        <dbReference type="EMBL" id="KAJ9183207.1"/>
    </source>
</evidence>
<dbReference type="EMBL" id="JARPOI010000004">
    <property type="protein sequence ID" value="KAJ9183207.1"/>
    <property type="molecule type" value="Genomic_DNA"/>
</dbReference>
<proteinExistence type="predicted"/>
<dbReference type="PANTHER" id="PTHR33116">
    <property type="entry name" value="REVERSE TRANSCRIPTASE ZINC-BINDING DOMAIN-CONTAINING PROTEIN-RELATED-RELATED"/>
    <property type="match status" value="1"/>
</dbReference>
<reference evidence="1" key="1">
    <citation type="journal article" date="2023" name="Plant Biotechnol. J.">
        <title>Chromosome-level wild Hevea brasiliensis genome provides new tools for genomic-assisted breeding and valuable loci to elevate rubber yield.</title>
        <authorList>
            <person name="Cheng H."/>
            <person name="Song X."/>
            <person name="Hu Y."/>
            <person name="Wu T."/>
            <person name="Yang Q."/>
            <person name="An Z."/>
            <person name="Feng S."/>
            <person name="Deng Z."/>
            <person name="Wu W."/>
            <person name="Zeng X."/>
            <person name="Tu M."/>
            <person name="Wang X."/>
            <person name="Huang H."/>
        </authorList>
    </citation>
    <scope>NUCLEOTIDE SEQUENCE</scope>
    <source>
        <strain evidence="1">MT/VB/25A 57/8</strain>
    </source>
</reference>
<sequence>MELGFHLGLPTVLGRNKAEVFGYIKDKVWQRLHGWKRKLLSRARKEVLFKAVVQVVPNYTVSVFLFPLELCAALKRMINSFSSSDSGKRGIKWELWDFLCRNEGVGGLNFRQIHEFHIALLGKQGWRLLTAPNALISQLLIIFLIRDKGLITRIPLSRVSHLDVWCWSGEEKGVILFEDFRVRKLYQWRHSRKLVFEVSQFLCKKHMNLLLICTLVAQKCIEG</sequence>
<organism evidence="1 2">
    <name type="scientific">Hevea brasiliensis</name>
    <name type="common">Para rubber tree</name>
    <name type="synonym">Siphonia brasiliensis</name>
    <dbReference type="NCBI Taxonomy" id="3981"/>
    <lineage>
        <taxon>Eukaryota</taxon>
        <taxon>Viridiplantae</taxon>
        <taxon>Streptophyta</taxon>
        <taxon>Embryophyta</taxon>
        <taxon>Tracheophyta</taxon>
        <taxon>Spermatophyta</taxon>
        <taxon>Magnoliopsida</taxon>
        <taxon>eudicotyledons</taxon>
        <taxon>Gunneridae</taxon>
        <taxon>Pentapetalae</taxon>
        <taxon>rosids</taxon>
        <taxon>fabids</taxon>
        <taxon>Malpighiales</taxon>
        <taxon>Euphorbiaceae</taxon>
        <taxon>Crotonoideae</taxon>
        <taxon>Micrandreae</taxon>
        <taxon>Hevea</taxon>
    </lineage>
</organism>
<comment type="caution">
    <text evidence="1">The sequence shown here is derived from an EMBL/GenBank/DDBJ whole genome shotgun (WGS) entry which is preliminary data.</text>
</comment>
<protein>
    <submittedName>
        <fullName evidence="1">Uncharacterized protein</fullName>
    </submittedName>
</protein>
<accession>A0ABQ9MUW2</accession>
<dbReference type="PANTHER" id="PTHR33116:SF86">
    <property type="entry name" value="REVERSE TRANSCRIPTASE DOMAIN-CONTAINING PROTEIN"/>
    <property type="match status" value="1"/>
</dbReference>
<keyword evidence="2" id="KW-1185">Reference proteome</keyword>
<dbReference type="Proteomes" id="UP001174677">
    <property type="component" value="Chromosome 4"/>
</dbReference>
<evidence type="ECO:0000313" key="2">
    <source>
        <dbReference type="Proteomes" id="UP001174677"/>
    </source>
</evidence>
<gene>
    <name evidence="1" type="ORF">P3X46_007104</name>
</gene>
<name>A0ABQ9MUW2_HEVBR</name>